<evidence type="ECO:0000313" key="1">
    <source>
        <dbReference type="EMBL" id="GIY18111.1"/>
    </source>
</evidence>
<sequence>MKLRIGRRNEVSVTPDECEVRDQKNKRDFAMNLPRKWKELFPEISTAKAAADAFRWSLISQICPEGHPLSRGLITPDDFGRRRRSKRENFLREMIGLAPLRFFRADSP</sequence>
<dbReference type="EMBL" id="BPLQ01005868">
    <property type="protein sequence ID" value="GIY18111.1"/>
    <property type="molecule type" value="Genomic_DNA"/>
</dbReference>
<dbReference type="AlphaFoldDB" id="A0AAV4RBQ2"/>
<reference evidence="1 2" key="1">
    <citation type="submission" date="2021-06" db="EMBL/GenBank/DDBJ databases">
        <title>Caerostris darwini draft genome.</title>
        <authorList>
            <person name="Kono N."/>
            <person name="Arakawa K."/>
        </authorList>
    </citation>
    <scope>NUCLEOTIDE SEQUENCE [LARGE SCALE GENOMIC DNA]</scope>
</reference>
<evidence type="ECO:0000313" key="2">
    <source>
        <dbReference type="Proteomes" id="UP001054837"/>
    </source>
</evidence>
<proteinExistence type="predicted"/>
<comment type="caution">
    <text evidence="1">The sequence shown here is derived from an EMBL/GenBank/DDBJ whole genome shotgun (WGS) entry which is preliminary data.</text>
</comment>
<gene>
    <name evidence="1" type="ORF">CDAR_615131</name>
</gene>
<keyword evidence="2" id="KW-1185">Reference proteome</keyword>
<protein>
    <submittedName>
        <fullName evidence="1">Uncharacterized protein</fullName>
    </submittedName>
</protein>
<organism evidence="1 2">
    <name type="scientific">Caerostris darwini</name>
    <dbReference type="NCBI Taxonomy" id="1538125"/>
    <lineage>
        <taxon>Eukaryota</taxon>
        <taxon>Metazoa</taxon>
        <taxon>Ecdysozoa</taxon>
        <taxon>Arthropoda</taxon>
        <taxon>Chelicerata</taxon>
        <taxon>Arachnida</taxon>
        <taxon>Araneae</taxon>
        <taxon>Araneomorphae</taxon>
        <taxon>Entelegynae</taxon>
        <taxon>Araneoidea</taxon>
        <taxon>Araneidae</taxon>
        <taxon>Caerostris</taxon>
    </lineage>
</organism>
<name>A0AAV4RBQ2_9ARAC</name>
<dbReference type="Proteomes" id="UP001054837">
    <property type="component" value="Unassembled WGS sequence"/>
</dbReference>
<accession>A0AAV4RBQ2</accession>